<keyword evidence="1" id="KW-0812">Transmembrane</keyword>
<keyword evidence="1" id="KW-1133">Transmembrane helix</keyword>
<dbReference type="InterPro" id="IPR057589">
    <property type="entry name" value="GT_PLOD"/>
</dbReference>
<evidence type="ECO:0000256" key="1">
    <source>
        <dbReference type="SAM" id="Phobius"/>
    </source>
</evidence>
<organism evidence="3 4">
    <name type="scientific">Seminavis robusta</name>
    <dbReference type="NCBI Taxonomy" id="568900"/>
    <lineage>
        <taxon>Eukaryota</taxon>
        <taxon>Sar</taxon>
        <taxon>Stramenopiles</taxon>
        <taxon>Ochrophyta</taxon>
        <taxon>Bacillariophyta</taxon>
        <taxon>Bacillariophyceae</taxon>
        <taxon>Bacillariophycidae</taxon>
        <taxon>Naviculales</taxon>
        <taxon>Naviculaceae</taxon>
        <taxon>Seminavis</taxon>
    </lineage>
</organism>
<dbReference type="Pfam" id="PF25342">
    <property type="entry name" value="GT_PLOD"/>
    <property type="match status" value="1"/>
</dbReference>
<proteinExistence type="predicted"/>
<dbReference type="CDD" id="cd22997">
    <property type="entry name" value="GT_LH"/>
    <property type="match status" value="1"/>
</dbReference>
<evidence type="ECO:0000259" key="2">
    <source>
        <dbReference type="Pfam" id="PF25342"/>
    </source>
</evidence>
<comment type="caution">
    <text evidence="3">The sequence shown here is derived from an EMBL/GenBank/DDBJ whole genome shotgun (WGS) entry which is preliminary data.</text>
</comment>
<dbReference type="Proteomes" id="UP001153069">
    <property type="component" value="Unassembled WGS sequence"/>
</dbReference>
<feature type="domain" description="PLOD1-3-like GT" evidence="2">
    <location>
        <begin position="137"/>
        <end position="223"/>
    </location>
</feature>
<keyword evidence="1" id="KW-0472">Membrane</keyword>
<dbReference type="EMBL" id="CAICTM010000224">
    <property type="protein sequence ID" value="CAB9505271.1"/>
    <property type="molecule type" value="Genomic_DNA"/>
</dbReference>
<gene>
    <name evidence="3" type="ORF">SEMRO_225_G091910.1</name>
</gene>
<name>A0A9N8H8P5_9STRA</name>
<dbReference type="OrthoDB" id="69177at2759"/>
<accession>A0A9N8H8P5</accession>
<sequence length="329" mass="37305">MRPPSDETRPYYWRVFLLLAVGMFTAPIAQYFSISRLAEETTTTNPPPNFLHLALAEKQQRHIHLGSDVILITPLGNTTWNDEGVHGLKCSMTYRGHNPEHLIRAHFDDSEGFDGLDVKKIITVSNTVQELSLKWPATTLIVVVDAFDVVIQGKPEEIIDAYNSQPYPILFGSETSCWNPLTRTTASNVSTPLCAQPDLQRGILDGRYLNSGVFMSTLGTLVRFFAYVLHELPTENDGLAPLERHPGHFNDQAYWGYWYTKYHPLIGLEVSDKFMVNVDRRLKKKFHFDNSTGSMVLQGEVPPIMHFPGSPPKMFKPYVEAKQFFAELC</sequence>
<protein>
    <recommendedName>
        <fullName evidence="2">PLOD1-3-like GT domain-containing protein</fullName>
    </recommendedName>
</protein>
<dbReference type="AlphaFoldDB" id="A0A9N8H8P5"/>
<reference evidence="3" key="1">
    <citation type="submission" date="2020-06" db="EMBL/GenBank/DDBJ databases">
        <authorList>
            <consortium name="Plant Systems Biology data submission"/>
        </authorList>
    </citation>
    <scope>NUCLEOTIDE SEQUENCE</scope>
    <source>
        <strain evidence="3">D6</strain>
    </source>
</reference>
<evidence type="ECO:0000313" key="3">
    <source>
        <dbReference type="EMBL" id="CAB9505271.1"/>
    </source>
</evidence>
<keyword evidence="4" id="KW-1185">Reference proteome</keyword>
<feature type="transmembrane region" description="Helical" evidence="1">
    <location>
        <begin position="12"/>
        <end position="32"/>
    </location>
</feature>
<evidence type="ECO:0000313" key="4">
    <source>
        <dbReference type="Proteomes" id="UP001153069"/>
    </source>
</evidence>